<evidence type="ECO:0000313" key="2">
    <source>
        <dbReference type="EMBL" id="WTQ77774.1"/>
    </source>
</evidence>
<dbReference type="EMBL" id="CP108169">
    <property type="protein sequence ID" value="WTQ77774.1"/>
    <property type="molecule type" value="Genomic_DNA"/>
</dbReference>
<accession>A0AAU1M3A0</accession>
<dbReference type="GO" id="GO:0006635">
    <property type="term" value="P:fatty acid beta-oxidation"/>
    <property type="evidence" value="ECO:0007669"/>
    <property type="project" value="TreeGrafter"/>
</dbReference>
<dbReference type="CDD" id="cd06558">
    <property type="entry name" value="crotonase-like"/>
    <property type="match status" value="1"/>
</dbReference>
<dbReference type="Pfam" id="PF00378">
    <property type="entry name" value="ECH_1"/>
    <property type="match status" value="1"/>
</dbReference>
<organism evidence="2">
    <name type="scientific">Streptomyces sp. NBC_00148</name>
    <dbReference type="NCBI Taxonomy" id="2903626"/>
    <lineage>
        <taxon>Bacteria</taxon>
        <taxon>Bacillati</taxon>
        <taxon>Actinomycetota</taxon>
        <taxon>Actinomycetes</taxon>
        <taxon>Kitasatosporales</taxon>
        <taxon>Streptomycetaceae</taxon>
        <taxon>Streptomyces</taxon>
    </lineage>
</organism>
<dbReference type="PANTHER" id="PTHR11941">
    <property type="entry name" value="ENOYL-COA HYDRATASE-RELATED"/>
    <property type="match status" value="1"/>
</dbReference>
<dbReference type="GO" id="GO:0003824">
    <property type="term" value="F:catalytic activity"/>
    <property type="evidence" value="ECO:0007669"/>
    <property type="project" value="UniProtKB-ARBA"/>
</dbReference>
<protein>
    <submittedName>
        <fullName evidence="2">Enoyl-CoA hydratase/isomerase family protein</fullName>
    </submittedName>
</protein>
<dbReference type="AlphaFoldDB" id="A0AAU1M3A0"/>
<reference evidence="2" key="1">
    <citation type="submission" date="2022-10" db="EMBL/GenBank/DDBJ databases">
        <title>The complete genomes of actinobacterial strains from the NBC collection.</title>
        <authorList>
            <person name="Joergensen T.S."/>
            <person name="Alvarez Arevalo M."/>
            <person name="Sterndorff E.B."/>
            <person name="Faurdal D."/>
            <person name="Vuksanovic O."/>
            <person name="Mourched A.-S."/>
            <person name="Charusanti P."/>
            <person name="Shaw S."/>
            <person name="Blin K."/>
            <person name="Weber T."/>
        </authorList>
    </citation>
    <scope>NUCLEOTIDE SEQUENCE</scope>
    <source>
        <strain evidence="2">NBC_00148</strain>
    </source>
</reference>
<dbReference type="PANTHER" id="PTHR11941:SF54">
    <property type="entry name" value="ENOYL-COA HYDRATASE, MITOCHONDRIAL"/>
    <property type="match status" value="1"/>
</dbReference>
<evidence type="ECO:0000256" key="1">
    <source>
        <dbReference type="SAM" id="MobiDB-lite"/>
    </source>
</evidence>
<gene>
    <name evidence="2" type="ORF">OG222_33580</name>
</gene>
<dbReference type="SUPFAM" id="SSF52096">
    <property type="entry name" value="ClpP/crotonase"/>
    <property type="match status" value="1"/>
</dbReference>
<dbReference type="InterPro" id="IPR029045">
    <property type="entry name" value="ClpP/crotonase-like_dom_sf"/>
</dbReference>
<name>A0AAU1M3A0_9ACTN</name>
<proteinExistence type="predicted"/>
<dbReference type="Gene3D" id="3.90.226.10">
    <property type="entry name" value="2-enoyl-CoA Hydratase, Chain A, domain 1"/>
    <property type="match status" value="1"/>
</dbReference>
<dbReference type="InterPro" id="IPR001753">
    <property type="entry name" value="Enoyl-CoA_hydra/iso"/>
</dbReference>
<feature type="region of interest" description="Disordered" evidence="1">
    <location>
        <begin position="1"/>
        <end position="20"/>
    </location>
</feature>
<sequence length="346" mass="36185">MQLNGQRIDDPSAPLALGEDGYPRNPLALVDLGAPEVLDRPPHALRDGGRIIVGVARGPLPERALPLLPVLDCTLLEGPPPGGADPRTYVPVSDAGASAERLGRSVRGAPLAALTLAGLLRATEQLAVSEGLGAESAAYSTLLAGPEFAAWRAERPRRPGSSSGDPVLVHRDGGLLRVELNRPERRNAFSAALRDELVEALEIARLDSTVTAVELSGRGPSFCSGGDLDEFGTTPDPATAHVLRLRQSAGAAVDRCRGRAHARLHGACVGAGIEVSAFAGRITAHPDAFFQLPELSMGLIPGAGGTVSITRRIGRWRTAFMALTGERLDAGTARGWGLVDHIAVPR</sequence>